<dbReference type="PANTHER" id="PTHR12424:SF6">
    <property type="entry name" value="PROTEIN TWEETY HOMOLOG 2"/>
    <property type="match status" value="1"/>
</dbReference>
<evidence type="ECO:0000313" key="15">
    <source>
        <dbReference type="Proteomes" id="UP000034805"/>
    </source>
</evidence>
<dbReference type="CDD" id="cd07912">
    <property type="entry name" value="Tweety_N"/>
    <property type="match status" value="1"/>
</dbReference>
<evidence type="ECO:0000256" key="2">
    <source>
        <dbReference type="ARBA" id="ARBA00009849"/>
    </source>
</evidence>
<dbReference type="GO" id="GO:0034707">
    <property type="term" value="C:chloride channel complex"/>
    <property type="evidence" value="ECO:0007669"/>
    <property type="project" value="UniProtKB-UniRule"/>
</dbReference>
<dbReference type="InterPro" id="IPR006990">
    <property type="entry name" value="Tweety"/>
</dbReference>
<evidence type="ECO:0000256" key="8">
    <source>
        <dbReference type="ARBA" id="ARBA00023136"/>
    </source>
</evidence>
<keyword evidence="7 13" id="KW-0406">Ion transport</keyword>
<reference evidence="14 15" key="1">
    <citation type="submission" date="2015-08" db="EMBL/GenBank/DDBJ databases">
        <title>The genome of the Asian arowana (Scleropages formosus).</title>
        <authorList>
            <person name="Tan M.H."/>
            <person name="Gan H.M."/>
            <person name="Croft L.J."/>
            <person name="Austin C.M."/>
        </authorList>
    </citation>
    <scope>NUCLEOTIDE SEQUENCE [LARGE SCALE GENOMIC DNA]</scope>
    <source>
        <strain evidence="14">Aro1</strain>
    </source>
</reference>
<evidence type="ECO:0000256" key="5">
    <source>
        <dbReference type="ARBA" id="ARBA00022692"/>
    </source>
</evidence>
<feature type="transmembrane region" description="Helical" evidence="13">
    <location>
        <begin position="90"/>
        <end position="111"/>
    </location>
</feature>
<evidence type="ECO:0000256" key="7">
    <source>
        <dbReference type="ARBA" id="ARBA00023065"/>
    </source>
</evidence>
<keyword evidence="9 13" id="KW-0869">Chloride channel</keyword>
<proteinExistence type="inferred from homology"/>
<dbReference type="EMBL" id="JARO02000858">
    <property type="protein sequence ID" value="KPP77217.1"/>
    <property type="molecule type" value="Genomic_DNA"/>
</dbReference>
<comment type="subcellular location">
    <subcellularLocation>
        <location evidence="1 13">Cell membrane</location>
        <topology evidence="1 13">Multi-pass membrane protein</topology>
    </subcellularLocation>
</comment>
<keyword evidence="4" id="KW-1003">Cell membrane</keyword>
<dbReference type="Pfam" id="PF04906">
    <property type="entry name" value="Tweety"/>
    <property type="match status" value="1"/>
</dbReference>
<comment type="caution">
    <text evidence="14">The sequence shown here is derived from an EMBL/GenBank/DDBJ whole genome shotgun (WGS) entry which is preliminary data.</text>
</comment>
<dbReference type="GO" id="GO:0072320">
    <property type="term" value="F:volume-sensitive chloride channel activity"/>
    <property type="evidence" value="ECO:0007669"/>
    <property type="project" value="TreeGrafter"/>
</dbReference>
<gene>
    <name evidence="14" type="ORF">Z043_103377</name>
</gene>
<name>A0A0N8K2A8_SCLFO</name>
<feature type="transmembrane region" description="Helical" evidence="13">
    <location>
        <begin position="215"/>
        <end position="235"/>
    </location>
</feature>
<keyword evidence="6 13" id="KW-1133">Transmembrane helix</keyword>
<keyword evidence="8 13" id="KW-0472">Membrane</keyword>
<protein>
    <recommendedName>
        <fullName evidence="13">Protein tweety homolog</fullName>
    </recommendedName>
</protein>
<evidence type="ECO:0000256" key="10">
    <source>
        <dbReference type="ARBA" id="ARBA00023180"/>
    </source>
</evidence>
<feature type="transmembrane region" description="Helical" evidence="13">
    <location>
        <begin position="45"/>
        <end position="69"/>
    </location>
</feature>
<comment type="function">
    <text evidence="13">Probable chloride channel.</text>
</comment>
<keyword evidence="5 13" id="KW-0812">Transmembrane</keyword>
<dbReference type="GO" id="GO:0005229">
    <property type="term" value="F:intracellularly calcium-gated chloride channel activity"/>
    <property type="evidence" value="ECO:0007669"/>
    <property type="project" value="TreeGrafter"/>
</dbReference>
<sequence length="565" mass="63034">MCAARLNYIAPWWTYWLHNFPHTNLRLEPVDSAFRPQEEDYQQSLVFLGCVAAAALGLNLLFLATYLSCLCCCHKEDEVEEENKRSNSCCVSWTAVLAALVICSAVGVGFYGNSESNDGMYQMTYSLYNANHTLSGIDRLVTGMTGSMEGRLKEHLARLDEIFAARDDFVQTLRFMQQMANNIIIQLKSFPDLRKANVDLAAIADQTTTWEYYRWLTYLLLLIVDLVICLAACLALAKQSRWLLTTMMVFGVLALALSWASLGADTAAAVGTSDFCVAPDKFLVNQTKDIIATDVSHYYLYCSTNLLNPFQKSLTTFQRSLTTMQIQTQGLLQKAVLRFPTSERDLLGIQQILNSTESGLHQLTALLDCRSLHKDYLDALNGVCYDGVEGLLYLCLFSLLAAAAFCAMLCAIPHALKHIASRERAYDDIDEADPFNPRTRRTMVRSPSQSHVHSFCSYSSRSSQGSLHAAPPAISNAPVAEYMNQSMLFGGNPRYENVPLIRSGSGSPPPSVGHIKSFLRCQHCPLLLCTTQRLWLSCQYSPSMRANYLSVTDSQVRHFGSDYQI</sequence>
<evidence type="ECO:0000256" key="12">
    <source>
        <dbReference type="ARBA" id="ARBA00023303"/>
    </source>
</evidence>
<dbReference type="Proteomes" id="UP000034805">
    <property type="component" value="Unassembled WGS sequence"/>
</dbReference>
<evidence type="ECO:0000256" key="3">
    <source>
        <dbReference type="ARBA" id="ARBA00022448"/>
    </source>
</evidence>
<accession>A0A0N8K2A8</accession>
<keyword evidence="3 13" id="KW-0813">Transport</keyword>
<evidence type="ECO:0000256" key="9">
    <source>
        <dbReference type="ARBA" id="ARBA00023173"/>
    </source>
</evidence>
<evidence type="ECO:0000256" key="4">
    <source>
        <dbReference type="ARBA" id="ARBA00022475"/>
    </source>
</evidence>
<evidence type="ECO:0000256" key="1">
    <source>
        <dbReference type="ARBA" id="ARBA00004651"/>
    </source>
</evidence>
<evidence type="ECO:0000256" key="6">
    <source>
        <dbReference type="ARBA" id="ARBA00022989"/>
    </source>
</evidence>
<keyword evidence="10" id="KW-0325">Glycoprotein</keyword>
<dbReference type="AlphaFoldDB" id="A0A0N8K2A8"/>
<evidence type="ECO:0000313" key="14">
    <source>
        <dbReference type="EMBL" id="KPP77217.1"/>
    </source>
</evidence>
<evidence type="ECO:0000256" key="11">
    <source>
        <dbReference type="ARBA" id="ARBA00023214"/>
    </source>
</evidence>
<comment type="similarity">
    <text evidence="2 13">Belongs to the tweety family.</text>
</comment>
<evidence type="ECO:0000256" key="13">
    <source>
        <dbReference type="RuleBase" id="RU361114"/>
    </source>
</evidence>
<feature type="transmembrane region" description="Helical" evidence="13">
    <location>
        <begin position="242"/>
        <end position="262"/>
    </location>
</feature>
<feature type="transmembrane region" description="Helical" evidence="13">
    <location>
        <begin position="391"/>
        <end position="412"/>
    </location>
</feature>
<keyword evidence="11 13" id="KW-0868">Chloride</keyword>
<dbReference type="GO" id="GO:0005886">
    <property type="term" value="C:plasma membrane"/>
    <property type="evidence" value="ECO:0007669"/>
    <property type="project" value="UniProtKB-SubCell"/>
</dbReference>
<organism evidence="14 15">
    <name type="scientific">Scleropages formosus</name>
    <name type="common">Asian bonytongue</name>
    <name type="synonym">Osteoglossum formosum</name>
    <dbReference type="NCBI Taxonomy" id="113540"/>
    <lineage>
        <taxon>Eukaryota</taxon>
        <taxon>Metazoa</taxon>
        <taxon>Chordata</taxon>
        <taxon>Craniata</taxon>
        <taxon>Vertebrata</taxon>
        <taxon>Euteleostomi</taxon>
        <taxon>Actinopterygii</taxon>
        <taxon>Neopterygii</taxon>
        <taxon>Teleostei</taxon>
        <taxon>Osteoglossocephala</taxon>
        <taxon>Osteoglossomorpha</taxon>
        <taxon>Osteoglossiformes</taxon>
        <taxon>Osteoglossidae</taxon>
        <taxon>Scleropages</taxon>
    </lineage>
</organism>
<keyword evidence="12 13" id="KW-0407">Ion channel</keyword>
<dbReference type="PANTHER" id="PTHR12424">
    <property type="entry name" value="TWEETY-RELATED"/>
    <property type="match status" value="1"/>
</dbReference>